<dbReference type="Gene3D" id="1.10.1520.10">
    <property type="entry name" value="Ribonuclease III domain"/>
    <property type="match status" value="1"/>
</dbReference>
<dbReference type="PANTHER" id="PTHR28160">
    <property type="entry name" value="54S RIBOSOMAL PROTEIN L15, MITOCHONDRIAL"/>
    <property type="match status" value="1"/>
</dbReference>
<dbReference type="OrthoDB" id="2281895at2759"/>
<evidence type="ECO:0000313" key="2">
    <source>
        <dbReference type="EMBL" id="KAF2742209.1"/>
    </source>
</evidence>
<evidence type="ECO:0000259" key="1">
    <source>
        <dbReference type="Pfam" id="PF14622"/>
    </source>
</evidence>
<dbReference type="SUPFAM" id="SSF69065">
    <property type="entry name" value="RNase III domain-like"/>
    <property type="match status" value="1"/>
</dbReference>
<dbReference type="InterPro" id="IPR036389">
    <property type="entry name" value="RNase_III_sf"/>
</dbReference>
<organism evidence="2 3">
    <name type="scientific">Sporormia fimetaria CBS 119925</name>
    <dbReference type="NCBI Taxonomy" id="1340428"/>
    <lineage>
        <taxon>Eukaryota</taxon>
        <taxon>Fungi</taxon>
        <taxon>Dikarya</taxon>
        <taxon>Ascomycota</taxon>
        <taxon>Pezizomycotina</taxon>
        <taxon>Dothideomycetes</taxon>
        <taxon>Pleosporomycetidae</taxon>
        <taxon>Pleosporales</taxon>
        <taxon>Sporormiaceae</taxon>
        <taxon>Sporormia</taxon>
    </lineage>
</organism>
<dbReference type="GO" id="GO:0005762">
    <property type="term" value="C:mitochondrial large ribosomal subunit"/>
    <property type="evidence" value="ECO:0007669"/>
    <property type="project" value="InterPro"/>
</dbReference>
<dbReference type="InterPro" id="IPR040030">
    <property type="entry name" value="Ribosomal_mL57"/>
</dbReference>
<proteinExistence type="predicted"/>
<dbReference type="AlphaFoldDB" id="A0A6A6UWS5"/>
<dbReference type="CDD" id="cd00593">
    <property type="entry name" value="RIBOc"/>
    <property type="match status" value="1"/>
</dbReference>
<reference evidence="2" key="1">
    <citation type="journal article" date="2020" name="Stud. Mycol.">
        <title>101 Dothideomycetes genomes: a test case for predicting lifestyles and emergence of pathogens.</title>
        <authorList>
            <person name="Haridas S."/>
            <person name="Albert R."/>
            <person name="Binder M."/>
            <person name="Bloem J."/>
            <person name="Labutti K."/>
            <person name="Salamov A."/>
            <person name="Andreopoulos B."/>
            <person name="Baker S."/>
            <person name="Barry K."/>
            <person name="Bills G."/>
            <person name="Bluhm B."/>
            <person name="Cannon C."/>
            <person name="Castanera R."/>
            <person name="Culley D."/>
            <person name="Daum C."/>
            <person name="Ezra D."/>
            <person name="Gonzalez J."/>
            <person name="Henrissat B."/>
            <person name="Kuo A."/>
            <person name="Liang C."/>
            <person name="Lipzen A."/>
            <person name="Lutzoni F."/>
            <person name="Magnuson J."/>
            <person name="Mondo S."/>
            <person name="Nolan M."/>
            <person name="Ohm R."/>
            <person name="Pangilinan J."/>
            <person name="Park H.-J."/>
            <person name="Ramirez L."/>
            <person name="Alfaro M."/>
            <person name="Sun H."/>
            <person name="Tritt A."/>
            <person name="Yoshinaga Y."/>
            <person name="Zwiers L.-H."/>
            <person name="Turgeon B."/>
            <person name="Goodwin S."/>
            <person name="Spatafora J."/>
            <person name="Crous P."/>
            <person name="Grigoriev I."/>
        </authorList>
    </citation>
    <scope>NUCLEOTIDE SEQUENCE</scope>
    <source>
        <strain evidence="2">CBS 119925</strain>
    </source>
</reference>
<protein>
    <recommendedName>
        <fullName evidence="1">RNase III domain-containing protein</fullName>
    </recommendedName>
</protein>
<dbReference type="FunFam" id="1.10.1520.10:FF:000018">
    <property type="entry name" value="RNase III domain protein"/>
    <property type="match status" value="1"/>
</dbReference>
<dbReference type="GO" id="GO:0006396">
    <property type="term" value="P:RNA processing"/>
    <property type="evidence" value="ECO:0007669"/>
    <property type="project" value="InterPro"/>
</dbReference>
<dbReference type="Proteomes" id="UP000799440">
    <property type="component" value="Unassembled WGS sequence"/>
</dbReference>
<dbReference type="GO" id="GO:0032543">
    <property type="term" value="P:mitochondrial translation"/>
    <property type="evidence" value="ECO:0007669"/>
    <property type="project" value="InterPro"/>
</dbReference>
<name>A0A6A6UWS5_9PLEO</name>
<dbReference type="GO" id="GO:0003735">
    <property type="term" value="F:structural constituent of ribosome"/>
    <property type="evidence" value="ECO:0007669"/>
    <property type="project" value="InterPro"/>
</dbReference>
<feature type="domain" description="RNase III" evidence="1">
    <location>
        <begin position="110"/>
        <end position="257"/>
    </location>
</feature>
<dbReference type="Pfam" id="PF14622">
    <property type="entry name" value="Ribonucleas_3_3"/>
    <property type="match status" value="1"/>
</dbReference>
<dbReference type="PANTHER" id="PTHR28160:SF1">
    <property type="entry name" value="LARGE RIBOSOMAL SUBUNIT PROTEIN ML57"/>
    <property type="match status" value="1"/>
</dbReference>
<accession>A0A6A6UWS5</accession>
<gene>
    <name evidence="2" type="ORF">M011DRAFT_481909</name>
</gene>
<dbReference type="InterPro" id="IPR000999">
    <property type="entry name" value="RNase_III_dom"/>
</dbReference>
<dbReference type="EMBL" id="MU006613">
    <property type="protein sequence ID" value="KAF2742209.1"/>
    <property type="molecule type" value="Genomic_DNA"/>
</dbReference>
<sequence length="264" mass="29112">MASRRPLRTLISTGPSALRAPQRVRRVIPETSACAFSTSAPTRDPATEIQYEAQSQARPRWQQTPARMIAPVRTRPLPKGPQFKVNDSPVKLDEMYNRMLGPDGYKVLSDEVKWLAVTHKSFDHGRRGFNDRLAFLGRRIVSLQASLALINSPQAKTTPEVDEYGRTPYTHPALAGLPGLTSEAKDSVMQIWRLAPIAQRYGLDKVTRWKPRKADDLEASGQNAVLATSLYAIVGAVALERGGEVANKIVQEKILAPMGLTFSG</sequence>
<dbReference type="GO" id="GO:0004525">
    <property type="term" value="F:ribonuclease III activity"/>
    <property type="evidence" value="ECO:0007669"/>
    <property type="project" value="InterPro"/>
</dbReference>
<evidence type="ECO:0000313" key="3">
    <source>
        <dbReference type="Proteomes" id="UP000799440"/>
    </source>
</evidence>
<keyword evidence="3" id="KW-1185">Reference proteome</keyword>